<sequence>MHPFIENVIDIAEDGHCGFGAVAGLIGENEDAHQMIRLDLTVELKMHSKRYIEVFGGGEERLNQIKDALIPEHLGRALEDKWMIMPDMGFLIA</sequence>
<keyword evidence="2" id="KW-1185">Reference proteome</keyword>
<comment type="caution">
    <text evidence="1">The sequence shown here is derived from an EMBL/GenBank/DDBJ whole genome shotgun (WGS) entry which is preliminary data.</text>
</comment>
<protein>
    <submittedName>
        <fullName evidence="1">Receptor-like protein kinase</fullName>
    </submittedName>
</protein>
<keyword evidence="1" id="KW-0675">Receptor</keyword>
<name>A0A392T5F9_9FABA</name>
<dbReference type="EMBL" id="LXQA010505438">
    <property type="protein sequence ID" value="MCI56012.1"/>
    <property type="molecule type" value="Genomic_DNA"/>
</dbReference>
<dbReference type="GO" id="GO:0016301">
    <property type="term" value="F:kinase activity"/>
    <property type="evidence" value="ECO:0007669"/>
    <property type="project" value="UniProtKB-KW"/>
</dbReference>
<evidence type="ECO:0000313" key="1">
    <source>
        <dbReference type="EMBL" id="MCI56012.1"/>
    </source>
</evidence>
<accession>A0A392T5F9</accession>
<keyword evidence="1" id="KW-0418">Kinase</keyword>
<organism evidence="1 2">
    <name type="scientific">Trifolium medium</name>
    <dbReference type="NCBI Taxonomy" id="97028"/>
    <lineage>
        <taxon>Eukaryota</taxon>
        <taxon>Viridiplantae</taxon>
        <taxon>Streptophyta</taxon>
        <taxon>Embryophyta</taxon>
        <taxon>Tracheophyta</taxon>
        <taxon>Spermatophyta</taxon>
        <taxon>Magnoliopsida</taxon>
        <taxon>eudicotyledons</taxon>
        <taxon>Gunneridae</taxon>
        <taxon>Pentapetalae</taxon>
        <taxon>rosids</taxon>
        <taxon>fabids</taxon>
        <taxon>Fabales</taxon>
        <taxon>Fabaceae</taxon>
        <taxon>Papilionoideae</taxon>
        <taxon>50 kb inversion clade</taxon>
        <taxon>NPAAA clade</taxon>
        <taxon>Hologalegina</taxon>
        <taxon>IRL clade</taxon>
        <taxon>Trifolieae</taxon>
        <taxon>Trifolium</taxon>
    </lineage>
</organism>
<evidence type="ECO:0000313" key="2">
    <source>
        <dbReference type="Proteomes" id="UP000265520"/>
    </source>
</evidence>
<dbReference type="AlphaFoldDB" id="A0A392T5F9"/>
<feature type="non-terminal residue" evidence="1">
    <location>
        <position position="93"/>
    </location>
</feature>
<keyword evidence="1" id="KW-0808">Transferase</keyword>
<reference evidence="1 2" key="1">
    <citation type="journal article" date="2018" name="Front. Plant Sci.">
        <title>Red Clover (Trifolium pratense) and Zigzag Clover (T. medium) - A Picture of Genomic Similarities and Differences.</title>
        <authorList>
            <person name="Dluhosova J."/>
            <person name="Istvanek J."/>
            <person name="Nedelnik J."/>
            <person name="Repkova J."/>
        </authorList>
    </citation>
    <scope>NUCLEOTIDE SEQUENCE [LARGE SCALE GENOMIC DNA]</scope>
    <source>
        <strain evidence="2">cv. 10/8</strain>
        <tissue evidence="1">Leaf</tissue>
    </source>
</reference>
<proteinExistence type="predicted"/>
<dbReference type="Proteomes" id="UP000265520">
    <property type="component" value="Unassembled WGS sequence"/>
</dbReference>
<dbReference type="CDD" id="cd22744">
    <property type="entry name" value="OTU"/>
    <property type="match status" value="1"/>
</dbReference>